<comment type="subcellular location">
    <subcellularLocation>
        <location evidence="1">Membrane</location>
        <topology evidence="1">Multi-pass membrane protein</topology>
    </subcellularLocation>
</comment>
<organism evidence="7 8">
    <name type="scientific">Bifidobacterium pullorum subsp. gallinarum</name>
    <dbReference type="NCBI Taxonomy" id="78344"/>
    <lineage>
        <taxon>Bacteria</taxon>
        <taxon>Bacillati</taxon>
        <taxon>Actinomycetota</taxon>
        <taxon>Actinomycetes</taxon>
        <taxon>Bifidobacteriales</taxon>
        <taxon>Bifidobacteriaceae</taxon>
        <taxon>Bifidobacterium</taxon>
    </lineage>
</organism>
<feature type="transmembrane region" description="Helical" evidence="6">
    <location>
        <begin position="57"/>
        <end position="74"/>
    </location>
</feature>
<proteinExistence type="predicted"/>
<keyword evidence="8" id="KW-1185">Reference proteome</keyword>
<accession>A0A087AQ39</accession>
<evidence type="ECO:0000256" key="3">
    <source>
        <dbReference type="ARBA" id="ARBA00022692"/>
    </source>
</evidence>
<dbReference type="EMBL" id="JGYX01000003">
    <property type="protein sequence ID" value="KFI60889.1"/>
    <property type="molecule type" value="Genomic_DNA"/>
</dbReference>
<keyword evidence="5 6" id="KW-0472">Membrane</keyword>
<evidence type="ECO:0000256" key="2">
    <source>
        <dbReference type="ARBA" id="ARBA00022475"/>
    </source>
</evidence>
<dbReference type="eggNOG" id="COG0619">
    <property type="taxonomic scope" value="Bacteria"/>
</dbReference>
<gene>
    <name evidence="7" type="ORF">BIGA_1368</name>
</gene>
<evidence type="ECO:0000313" key="8">
    <source>
        <dbReference type="Proteomes" id="UP000029046"/>
    </source>
</evidence>
<evidence type="ECO:0000313" key="7">
    <source>
        <dbReference type="EMBL" id="KFI60889.1"/>
    </source>
</evidence>
<feature type="transmembrane region" description="Helical" evidence="6">
    <location>
        <begin position="163"/>
        <end position="186"/>
    </location>
</feature>
<dbReference type="OrthoDB" id="3251998at2"/>
<dbReference type="Proteomes" id="UP000029046">
    <property type="component" value="Unassembled WGS sequence"/>
</dbReference>
<evidence type="ECO:0000256" key="4">
    <source>
        <dbReference type="ARBA" id="ARBA00022989"/>
    </source>
</evidence>
<dbReference type="PANTHER" id="PTHR34857">
    <property type="entry name" value="SLL0384 PROTEIN"/>
    <property type="match status" value="1"/>
</dbReference>
<reference evidence="7 8" key="1">
    <citation type="submission" date="2014-03" db="EMBL/GenBank/DDBJ databases">
        <title>Genomics of Bifidobacteria.</title>
        <authorList>
            <person name="Ventura M."/>
            <person name="Milani C."/>
            <person name="Lugli G.A."/>
        </authorList>
    </citation>
    <scope>NUCLEOTIDE SEQUENCE [LARGE SCALE GENOMIC DNA]</scope>
    <source>
        <strain evidence="7 8">LMG 11586</strain>
    </source>
</reference>
<keyword evidence="3 6" id="KW-0812">Transmembrane</keyword>
<feature type="transmembrane region" description="Helical" evidence="6">
    <location>
        <begin position="298"/>
        <end position="315"/>
    </location>
</feature>
<name>A0A087AQ39_9BIFI</name>
<dbReference type="AlphaFoldDB" id="A0A087AQ39"/>
<dbReference type="PANTHER" id="PTHR34857:SF2">
    <property type="entry name" value="SLL0384 PROTEIN"/>
    <property type="match status" value="1"/>
</dbReference>
<keyword evidence="2" id="KW-1003">Cell membrane</keyword>
<dbReference type="RefSeq" id="WP_081929484.1">
    <property type="nucleotide sequence ID" value="NZ_JGYX01000003.1"/>
</dbReference>
<dbReference type="CDD" id="cd16914">
    <property type="entry name" value="EcfT"/>
    <property type="match status" value="1"/>
</dbReference>
<dbReference type="GO" id="GO:0005886">
    <property type="term" value="C:plasma membrane"/>
    <property type="evidence" value="ECO:0007669"/>
    <property type="project" value="UniProtKB-ARBA"/>
</dbReference>
<feature type="transmembrane region" description="Helical" evidence="6">
    <location>
        <begin position="201"/>
        <end position="219"/>
    </location>
</feature>
<comment type="caution">
    <text evidence="7">The sequence shown here is derived from an EMBL/GenBank/DDBJ whole genome shotgun (WGS) entry which is preliminary data.</text>
</comment>
<dbReference type="Pfam" id="PF02361">
    <property type="entry name" value="CbiQ"/>
    <property type="match status" value="1"/>
</dbReference>
<evidence type="ECO:0000256" key="6">
    <source>
        <dbReference type="SAM" id="Phobius"/>
    </source>
</evidence>
<evidence type="ECO:0000256" key="5">
    <source>
        <dbReference type="ARBA" id="ARBA00023136"/>
    </source>
</evidence>
<dbReference type="InterPro" id="IPR051611">
    <property type="entry name" value="ECF_transporter_component"/>
</dbReference>
<protein>
    <submittedName>
        <fullName evidence="7">Cobalt ABC transporter permease</fullName>
    </submittedName>
</protein>
<evidence type="ECO:0000256" key="1">
    <source>
        <dbReference type="ARBA" id="ARBA00004141"/>
    </source>
</evidence>
<keyword evidence="4 6" id="KW-1133">Transmembrane helix</keyword>
<dbReference type="InterPro" id="IPR003339">
    <property type="entry name" value="ABC/ECF_trnsptr_transmembrane"/>
</dbReference>
<feature type="transmembrane region" description="Helical" evidence="6">
    <location>
        <begin position="26"/>
        <end position="51"/>
    </location>
</feature>
<sequence length="316" mass="34314">MTDAQRTASDTASKARGFAALSIPDLITIGVFTAIYFALVAVCTFASAIIFAGFGSILLPALCALVAGCGPYRGRRRRAFRFDGRHRLRLDPRAKLFLLLEANLLLFCHVNTRTEALLTALFLLPLFLSGRIRSGVRFTLIYGALLALSLIEPPTEGRGAWLAIFPMIAVGIRMLLPCLITGAFAFTTTSPGEFTAALRRMHVPEAVIIPCIVVIRFFPTLREDYRHIRNAMALRGIPSGGGSPLRHPAQSLEYIIVPLLMNATVVAQDLSVAAMTKGLGNPGRHTSMTDIRIGIPDWAIMILCALPLILFLTGVL</sequence>